<evidence type="ECO:0000256" key="1">
    <source>
        <dbReference type="SAM" id="Phobius"/>
    </source>
</evidence>
<feature type="transmembrane region" description="Helical" evidence="1">
    <location>
        <begin position="40"/>
        <end position="60"/>
    </location>
</feature>
<name>A0A5B7CUU9_PORTR</name>
<keyword evidence="3" id="KW-1185">Reference proteome</keyword>
<dbReference type="Proteomes" id="UP000324222">
    <property type="component" value="Unassembled WGS sequence"/>
</dbReference>
<evidence type="ECO:0000313" key="3">
    <source>
        <dbReference type="Proteomes" id="UP000324222"/>
    </source>
</evidence>
<gene>
    <name evidence="2" type="ORF">E2C01_005620</name>
</gene>
<keyword evidence="1" id="KW-0812">Transmembrane</keyword>
<protein>
    <submittedName>
        <fullName evidence="2">Uncharacterized protein</fullName>
    </submittedName>
</protein>
<accession>A0A5B7CUU9</accession>
<dbReference type="AlphaFoldDB" id="A0A5B7CUU9"/>
<reference evidence="2 3" key="1">
    <citation type="submission" date="2019-05" db="EMBL/GenBank/DDBJ databases">
        <title>Another draft genome of Portunus trituberculatus and its Hox gene families provides insights of decapod evolution.</title>
        <authorList>
            <person name="Jeong J.-H."/>
            <person name="Song I."/>
            <person name="Kim S."/>
            <person name="Choi T."/>
            <person name="Kim D."/>
            <person name="Ryu S."/>
            <person name="Kim W."/>
        </authorList>
    </citation>
    <scope>NUCLEOTIDE SEQUENCE [LARGE SCALE GENOMIC DNA]</scope>
    <source>
        <tissue evidence="2">Muscle</tissue>
    </source>
</reference>
<organism evidence="2 3">
    <name type="scientific">Portunus trituberculatus</name>
    <name type="common">Swimming crab</name>
    <name type="synonym">Neptunus trituberculatus</name>
    <dbReference type="NCBI Taxonomy" id="210409"/>
    <lineage>
        <taxon>Eukaryota</taxon>
        <taxon>Metazoa</taxon>
        <taxon>Ecdysozoa</taxon>
        <taxon>Arthropoda</taxon>
        <taxon>Crustacea</taxon>
        <taxon>Multicrustacea</taxon>
        <taxon>Malacostraca</taxon>
        <taxon>Eumalacostraca</taxon>
        <taxon>Eucarida</taxon>
        <taxon>Decapoda</taxon>
        <taxon>Pleocyemata</taxon>
        <taxon>Brachyura</taxon>
        <taxon>Eubrachyura</taxon>
        <taxon>Portunoidea</taxon>
        <taxon>Portunidae</taxon>
        <taxon>Portuninae</taxon>
        <taxon>Portunus</taxon>
    </lineage>
</organism>
<evidence type="ECO:0000313" key="2">
    <source>
        <dbReference type="EMBL" id="MPC12905.1"/>
    </source>
</evidence>
<sequence>MLLPYLLRWVPPITTSYLYLVLFLQSLLRIPKAKVTGIMLIFPGMITVSLSEIHLCVLNGK</sequence>
<keyword evidence="1" id="KW-0472">Membrane</keyword>
<keyword evidence="1" id="KW-1133">Transmembrane helix</keyword>
<proteinExistence type="predicted"/>
<dbReference type="EMBL" id="VSRR010000245">
    <property type="protein sequence ID" value="MPC12905.1"/>
    <property type="molecule type" value="Genomic_DNA"/>
</dbReference>
<feature type="transmembrane region" description="Helical" evidence="1">
    <location>
        <begin position="6"/>
        <end position="28"/>
    </location>
</feature>
<comment type="caution">
    <text evidence="2">The sequence shown here is derived from an EMBL/GenBank/DDBJ whole genome shotgun (WGS) entry which is preliminary data.</text>
</comment>